<feature type="binding site" evidence="9">
    <location>
        <position position="416"/>
    </location>
    <ligand>
        <name>ADP</name>
        <dbReference type="ChEBI" id="CHEBI:456216"/>
    </ligand>
</feature>
<reference evidence="13 14" key="1">
    <citation type="submission" date="2020-01" db="EMBL/GenBank/DDBJ databases">
        <title>Genome sequencing of strain KACC 21265.</title>
        <authorList>
            <person name="Heo J."/>
            <person name="Kim S.-J."/>
            <person name="Kim J.-S."/>
            <person name="Hong S.-B."/>
            <person name="Kwon S.-W."/>
        </authorList>
    </citation>
    <scope>NUCLEOTIDE SEQUENCE [LARGE SCALE GENOMIC DNA]</scope>
    <source>
        <strain evidence="13 14">KACC 21265</strain>
    </source>
</reference>
<dbReference type="PROSITE" id="PS00445">
    <property type="entry name" value="FGGY_KINASES_2"/>
    <property type="match status" value="1"/>
</dbReference>
<feature type="binding site" evidence="9">
    <location>
        <position position="242"/>
    </location>
    <ligand>
        <name>glycerol</name>
        <dbReference type="ChEBI" id="CHEBI:17754"/>
    </ligand>
</feature>
<sequence>MTYLLALDQGTSSSRSIVFDRQGRIVAQAQQELPQIYPQPGWVEHDPRLIWQTQIDTAREVLAKAGIAASEIRSIGITNQRETTLVWNRRTGEPIHNAIVWQDRRAEPDCARLREQGWEPRVREKTGLRIDAYFSGTKLRWILDQVPGAREQAARGELAFGTVDSWLLWQLTGGRVHATDVTNASRTMLFNVHDNRWDEELLQALDIPAAMMPKVLPSSADFGTTDAGLLGHALPVGGIAGDQQAATYGQACFHEGMAKNTYGTGCFMLMHTGHRFQTSQNGLVTTSAAQIGDKPEFALEGSVFVGGAVVQWLRDGLRAIGSSGEVQGLAETVPDAGGVVLVPAFTGLGAPYWKPEARGTLTGLTRGTTMAHIARAALESIAFQSAALLLAMQRDAAAAGVAPMRELRVDGGACVNDLLMQFQADLLGIPVVRPAVVETTALGAAYLAGLSCGVFSGTGELSTLWQAERRFEPSLDRAAAEQRMQQWEHAVRQATAG</sequence>
<name>A0A857J7Z8_9BURK</name>
<feature type="binding site" evidence="9">
    <location>
        <position position="412"/>
    </location>
    <ligand>
        <name>ADP</name>
        <dbReference type="ChEBI" id="CHEBI:456216"/>
    </ligand>
</feature>
<evidence type="ECO:0000259" key="12">
    <source>
        <dbReference type="Pfam" id="PF02782"/>
    </source>
</evidence>
<dbReference type="GO" id="GO:0005829">
    <property type="term" value="C:cytosol"/>
    <property type="evidence" value="ECO:0007669"/>
    <property type="project" value="TreeGrafter"/>
</dbReference>
<feature type="binding site" evidence="9">
    <location>
        <position position="81"/>
    </location>
    <ligand>
        <name>sn-glycerol 3-phosphate</name>
        <dbReference type="ChEBI" id="CHEBI:57597"/>
    </ligand>
</feature>
<dbReference type="PANTHER" id="PTHR10196:SF69">
    <property type="entry name" value="GLYCEROL KINASE"/>
    <property type="match status" value="1"/>
</dbReference>
<dbReference type="EMBL" id="CP047650">
    <property type="protein sequence ID" value="QHI99201.1"/>
    <property type="molecule type" value="Genomic_DNA"/>
</dbReference>
<dbReference type="Gene3D" id="3.30.420.40">
    <property type="match status" value="2"/>
</dbReference>
<comment type="function">
    <text evidence="9">Key enzyme in the regulation of glycerol uptake and metabolism. Catalyzes the phosphorylation of glycerol to yield sn-glycerol 3-phosphate.</text>
</comment>
<feature type="binding site" evidence="9">
    <location>
        <position position="243"/>
    </location>
    <ligand>
        <name>glycerol</name>
        <dbReference type="ChEBI" id="CHEBI:17754"/>
    </ligand>
</feature>
<evidence type="ECO:0000313" key="13">
    <source>
        <dbReference type="EMBL" id="QHI99201.1"/>
    </source>
</evidence>
<comment type="activity regulation">
    <text evidence="9">Inhibited by fructose 1,6-bisphosphate (FBP).</text>
</comment>
<dbReference type="GO" id="GO:0006072">
    <property type="term" value="P:glycerol-3-phosphate metabolic process"/>
    <property type="evidence" value="ECO:0007669"/>
    <property type="project" value="InterPro"/>
</dbReference>
<dbReference type="AlphaFoldDB" id="A0A857J7Z8"/>
<keyword evidence="5 9" id="KW-0418">Kinase</keyword>
<proteinExistence type="inferred from homology"/>
<feature type="binding site" evidence="9">
    <location>
        <position position="13"/>
    </location>
    <ligand>
        <name>ATP</name>
        <dbReference type="ChEBI" id="CHEBI:30616"/>
    </ligand>
</feature>
<feature type="binding site" evidence="9">
    <location>
        <position position="81"/>
    </location>
    <ligand>
        <name>glycerol</name>
        <dbReference type="ChEBI" id="CHEBI:17754"/>
    </ligand>
</feature>
<dbReference type="InterPro" id="IPR018484">
    <property type="entry name" value="FGGY_N"/>
</dbReference>
<evidence type="ECO:0000256" key="5">
    <source>
        <dbReference type="ARBA" id="ARBA00022777"/>
    </source>
</evidence>
<dbReference type="PROSITE" id="PS00933">
    <property type="entry name" value="FGGY_KINASES_1"/>
    <property type="match status" value="1"/>
</dbReference>
<evidence type="ECO:0000256" key="8">
    <source>
        <dbReference type="ARBA" id="ARBA00052101"/>
    </source>
</evidence>
<evidence type="ECO:0000256" key="9">
    <source>
        <dbReference type="HAMAP-Rule" id="MF_00186"/>
    </source>
</evidence>
<protein>
    <recommendedName>
        <fullName evidence="9">Glycerol kinase</fullName>
        <ecNumber evidence="9">2.7.1.30</ecNumber>
    </recommendedName>
    <alternativeName>
        <fullName evidence="9">ATP:glycerol 3-phosphotransferase</fullName>
    </alternativeName>
    <alternativeName>
        <fullName evidence="9">Glycerokinase</fullName>
        <shortName evidence="9">GK</shortName>
    </alternativeName>
</protein>
<feature type="binding site" evidence="9">
    <location>
        <position position="264"/>
    </location>
    <ligand>
        <name>ADP</name>
        <dbReference type="ChEBI" id="CHEBI:456216"/>
    </ligand>
</feature>
<feature type="binding site" evidence="9">
    <location>
        <position position="15"/>
    </location>
    <ligand>
        <name>ADP</name>
        <dbReference type="ChEBI" id="CHEBI:456216"/>
    </ligand>
</feature>
<feature type="binding site" evidence="9">
    <location>
        <position position="82"/>
    </location>
    <ligand>
        <name>sn-glycerol 3-phosphate</name>
        <dbReference type="ChEBI" id="CHEBI:57597"/>
    </ligand>
</feature>
<dbReference type="InterPro" id="IPR018485">
    <property type="entry name" value="FGGY_C"/>
</dbReference>
<dbReference type="KEGG" id="xyk:GT347_15175"/>
<keyword evidence="6 9" id="KW-0319">Glycerol metabolism</keyword>
<feature type="binding site" evidence="9">
    <location>
        <position position="11"/>
    </location>
    <ligand>
        <name>sn-glycerol 3-phosphate</name>
        <dbReference type="ChEBI" id="CHEBI:57597"/>
    </ligand>
</feature>
<evidence type="ECO:0000256" key="6">
    <source>
        <dbReference type="ARBA" id="ARBA00022798"/>
    </source>
</evidence>
<feature type="binding site" evidence="9">
    <location>
        <position position="133"/>
    </location>
    <ligand>
        <name>glycerol</name>
        <dbReference type="ChEBI" id="CHEBI:17754"/>
    </ligand>
</feature>
<gene>
    <name evidence="9 13" type="primary">glpK</name>
    <name evidence="13" type="ORF">GT347_15175</name>
</gene>
<feature type="binding site" evidence="9">
    <location>
        <position position="264"/>
    </location>
    <ligand>
        <name>ATP</name>
        <dbReference type="ChEBI" id="CHEBI:30616"/>
    </ligand>
</feature>
<dbReference type="CDD" id="cd07786">
    <property type="entry name" value="FGGY_EcGK_like"/>
    <property type="match status" value="1"/>
</dbReference>
<dbReference type="GO" id="GO:0005524">
    <property type="term" value="F:ATP binding"/>
    <property type="evidence" value="ECO:0007669"/>
    <property type="project" value="UniProtKB-UniRule"/>
</dbReference>
<dbReference type="InterPro" id="IPR043129">
    <property type="entry name" value="ATPase_NBD"/>
</dbReference>
<dbReference type="Pfam" id="PF00370">
    <property type="entry name" value="FGGY_N"/>
    <property type="match status" value="1"/>
</dbReference>
<dbReference type="GO" id="GO:0019563">
    <property type="term" value="P:glycerol catabolic process"/>
    <property type="evidence" value="ECO:0007669"/>
    <property type="project" value="UniProtKB-UniRule"/>
</dbReference>
<dbReference type="InterPro" id="IPR000577">
    <property type="entry name" value="Carb_kinase_FGGY"/>
</dbReference>
<feature type="domain" description="Carbohydrate kinase FGGY C-terminal" evidence="12">
    <location>
        <begin position="259"/>
        <end position="451"/>
    </location>
</feature>
<feature type="domain" description="Carbohydrate kinase FGGY N-terminal" evidence="11">
    <location>
        <begin position="3"/>
        <end position="249"/>
    </location>
</feature>
<dbReference type="NCBIfam" id="TIGR01311">
    <property type="entry name" value="glycerol_kin"/>
    <property type="match status" value="1"/>
</dbReference>
<feature type="binding site" evidence="9">
    <location>
        <position position="133"/>
    </location>
    <ligand>
        <name>sn-glycerol 3-phosphate</name>
        <dbReference type="ChEBI" id="CHEBI:57597"/>
    </ligand>
</feature>
<feature type="binding site" evidence="9">
    <location>
        <position position="12"/>
    </location>
    <ligand>
        <name>ATP</name>
        <dbReference type="ChEBI" id="CHEBI:30616"/>
    </ligand>
</feature>
<dbReference type="Pfam" id="PF02782">
    <property type="entry name" value="FGGY_C"/>
    <property type="match status" value="1"/>
</dbReference>
<dbReference type="SUPFAM" id="SSF53067">
    <property type="entry name" value="Actin-like ATPase domain"/>
    <property type="match status" value="2"/>
</dbReference>
<comment type="pathway">
    <text evidence="1 9">Polyol metabolism; glycerol degradation via glycerol kinase pathway; sn-glycerol 3-phosphate from glycerol: step 1/1.</text>
</comment>
<organism evidence="13 14">
    <name type="scientific">Xylophilus rhododendri</name>
    <dbReference type="NCBI Taxonomy" id="2697032"/>
    <lineage>
        <taxon>Bacteria</taxon>
        <taxon>Pseudomonadati</taxon>
        <taxon>Pseudomonadota</taxon>
        <taxon>Betaproteobacteria</taxon>
        <taxon>Burkholderiales</taxon>
        <taxon>Xylophilus</taxon>
    </lineage>
</organism>
<feature type="binding site" evidence="9">
    <location>
        <position position="307"/>
    </location>
    <ligand>
        <name>ADP</name>
        <dbReference type="ChEBI" id="CHEBI:456216"/>
    </ligand>
</feature>
<evidence type="ECO:0000259" key="11">
    <source>
        <dbReference type="Pfam" id="PF00370"/>
    </source>
</evidence>
<keyword evidence="7 9" id="KW-0067">ATP-binding</keyword>
<feature type="binding site" evidence="9">
    <location>
        <position position="307"/>
    </location>
    <ligand>
        <name>ATP</name>
        <dbReference type="ChEBI" id="CHEBI:30616"/>
    </ligand>
</feature>
<feature type="binding site" evidence="9">
    <location>
        <position position="11"/>
    </location>
    <ligand>
        <name>ADP</name>
        <dbReference type="ChEBI" id="CHEBI:456216"/>
    </ligand>
</feature>
<dbReference type="GO" id="GO:0004370">
    <property type="term" value="F:glycerol kinase activity"/>
    <property type="evidence" value="ECO:0007669"/>
    <property type="project" value="UniProtKB-UniRule"/>
</dbReference>
<keyword evidence="14" id="KW-1185">Reference proteome</keyword>
<comment type="similarity">
    <text evidence="2 9 10">Belongs to the FGGY kinase family.</text>
</comment>
<evidence type="ECO:0000256" key="4">
    <source>
        <dbReference type="ARBA" id="ARBA00022741"/>
    </source>
</evidence>
<dbReference type="NCBIfam" id="NF000756">
    <property type="entry name" value="PRK00047.1"/>
    <property type="match status" value="1"/>
</dbReference>
<evidence type="ECO:0000313" key="14">
    <source>
        <dbReference type="Proteomes" id="UP000464787"/>
    </source>
</evidence>
<evidence type="ECO:0000256" key="3">
    <source>
        <dbReference type="ARBA" id="ARBA00022679"/>
    </source>
</evidence>
<dbReference type="InterPro" id="IPR018483">
    <property type="entry name" value="Carb_kinase_FGGY_CS"/>
</dbReference>
<dbReference type="UniPathway" id="UPA00618">
    <property type="reaction ID" value="UER00672"/>
</dbReference>
<dbReference type="PIRSF" id="PIRSF000538">
    <property type="entry name" value="GlpK"/>
    <property type="match status" value="1"/>
</dbReference>
<dbReference type="FunFam" id="3.30.420.40:FF:000007">
    <property type="entry name" value="Glycerol kinase"/>
    <property type="match status" value="1"/>
</dbReference>
<dbReference type="PANTHER" id="PTHR10196">
    <property type="entry name" value="SUGAR KINASE"/>
    <property type="match status" value="1"/>
</dbReference>
<feature type="binding site" evidence="9">
    <location>
        <position position="311"/>
    </location>
    <ligand>
        <name>ATP</name>
        <dbReference type="ChEBI" id="CHEBI:30616"/>
    </ligand>
</feature>
<comment type="catalytic activity">
    <reaction evidence="8 9">
        <text>glycerol + ATP = sn-glycerol 3-phosphate + ADP + H(+)</text>
        <dbReference type="Rhea" id="RHEA:21644"/>
        <dbReference type="ChEBI" id="CHEBI:15378"/>
        <dbReference type="ChEBI" id="CHEBI:17754"/>
        <dbReference type="ChEBI" id="CHEBI:30616"/>
        <dbReference type="ChEBI" id="CHEBI:57597"/>
        <dbReference type="ChEBI" id="CHEBI:456216"/>
        <dbReference type="EC" id="2.7.1.30"/>
    </reaction>
</comment>
<feature type="binding site" evidence="9">
    <location>
        <position position="82"/>
    </location>
    <ligand>
        <name>glycerol</name>
        <dbReference type="ChEBI" id="CHEBI:17754"/>
    </ligand>
</feature>
<dbReference type="FunFam" id="3.30.420.40:FF:000008">
    <property type="entry name" value="Glycerol kinase"/>
    <property type="match status" value="1"/>
</dbReference>
<dbReference type="EC" id="2.7.1.30" evidence="9"/>
<dbReference type="RefSeq" id="WP_160552982.1">
    <property type="nucleotide sequence ID" value="NZ_CP047650.1"/>
</dbReference>
<dbReference type="InterPro" id="IPR005999">
    <property type="entry name" value="Glycerol_kin"/>
</dbReference>
<dbReference type="Proteomes" id="UP000464787">
    <property type="component" value="Chromosome"/>
</dbReference>
<feature type="binding site" evidence="9">
    <location>
        <position position="242"/>
    </location>
    <ligand>
        <name>sn-glycerol 3-phosphate</name>
        <dbReference type="ChEBI" id="CHEBI:57597"/>
    </ligand>
</feature>
<keyword evidence="4 9" id="KW-0547">Nucleotide-binding</keyword>
<evidence type="ECO:0000256" key="2">
    <source>
        <dbReference type="ARBA" id="ARBA00009156"/>
    </source>
</evidence>
<feature type="binding site" evidence="9">
    <location>
        <position position="11"/>
    </location>
    <ligand>
        <name>ATP</name>
        <dbReference type="ChEBI" id="CHEBI:30616"/>
    </ligand>
</feature>
<feature type="binding site" evidence="9">
    <location>
        <position position="412"/>
    </location>
    <ligand>
        <name>ATP</name>
        <dbReference type="ChEBI" id="CHEBI:30616"/>
    </ligand>
</feature>
<evidence type="ECO:0000256" key="10">
    <source>
        <dbReference type="RuleBase" id="RU003733"/>
    </source>
</evidence>
<keyword evidence="3 9" id="KW-0808">Transferase</keyword>
<evidence type="ECO:0000256" key="7">
    <source>
        <dbReference type="ARBA" id="ARBA00022840"/>
    </source>
</evidence>
<dbReference type="HAMAP" id="MF_00186">
    <property type="entry name" value="Glycerol_kin"/>
    <property type="match status" value="1"/>
</dbReference>
<accession>A0A857J7Z8</accession>
<evidence type="ECO:0000256" key="1">
    <source>
        <dbReference type="ARBA" id="ARBA00005190"/>
    </source>
</evidence>